<dbReference type="SUPFAM" id="SSF53850">
    <property type="entry name" value="Periplasmic binding protein-like II"/>
    <property type="match status" value="1"/>
</dbReference>
<reference evidence="5" key="1">
    <citation type="journal article" date="2019" name="Int. J. Syst. Evol. Microbiol.">
        <title>The Global Catalogue of Microorganisms (GCM) 10K type strain sequencing project: providing services to taxonomists for standard genome sequencing and annotation.</title>
        <authorList>
            <consortium name="The Broad Institute Genomics Platform"/>
            <consortium name="The Broad Institute Genome Sequencing Center for Infectious Disease"/>
            <person name="Wu L."/>
            <person name="Ma J."/>
        </authorList>
    </citation>
    <scope>NUCLEOTIDE SEQUENCE [LARGE SCALE GENOMIC DNA]</scope>
    <source>
        <strain evidence="5">KCTC 62192</strain>
    </source>
</reference>
<keyword evidence="5" id="KW-1185">Reference proteome</keyword>
<dbReference type="Proteomes" id="UP001595443">
    <property type="component" value="Unassembled WGS sequence"/>
</dbReference>
<feature type="chain" id="PRO_5046279691" evidence="2">
    <location>
        <begin position="23"/>
        <end position="257"/>
    </location>
</feature>
<dbReference type="PANTHER" id="PTHR35936:SF17">
    <property type="entry name" value="ARGININE-BINDING EXTRACELLULAR PROTEIN ARTP"/>
    <property type="match status" value="1"/>
</dbReference>
<feature type="signal peptide" evidence="2">
    <location>
        <begin position="1"/>
        <end position="22"/>
    </location>
</feature>
<evidence type="ECO:0000256" key="1">
    <source>
        <dbReference type="ARBA" id="ARBA00022729"/>
    </source>
</evidence>
<name>A0ABV7AIS6_9RHOB</name>
<proteinExistence type="predicted"/>
<dbReference type="PANTHER" id="PTHR35936">
    <property type="entry name" value="MEMBRANE-BOUND LYTIC MUREIN TRANSGLYCOSYLASE F"/>
    <property type="match status" value="1"/>
</dbReference>
<dbReference type="EMBL" id="JBHRSK010000007">
    <property type="protein sequence ID" value="MFC2968853.1"/>
    <property type="molecule type" value="Genomic_DNA"/>
</dbReference>
<evidence type="ECO:0000313" key="5">
    <source>
        <dbReference type="Proteomes" id="UP001595443"/>
    </source>
</evidence>
<dbReference type="RefSeq" id="WP_377833546.1">
    <property type="nucleotide sequence ID" value="NZ_JBHRSK010000007.1"/>
</dbReference>
<dbReference type="InterPro" id="IPR001638">
    <property type="entry name" value="Solute-binding_3/MltF_N"/>
</dbReference>
<comment type="caution">
    <text evidence="4">The sequence shown here is derived from an EMBL/GenBank/DDBJ whole genome shotgun (WGS) entry which is preliminary data.</text>
</comment>
<keyword evidence="1 2" id="KW-0732">Signal</keyword>
<sequence length="257" mass="27349">MKLKSVILAGIAALGLAGTVSAAPVKVGVAAEPYPPFTSPDASGKWSGWEVDLMNAICTDQKLDCVITPVAWDGIIPALTSGQIDMIMSSMSITAKRAKVVDFSDKYYVTPAAIAVAKDATFGMTPEDLTGKVIGVQVSTTNEAYAQKFFGKTSTIKQYQTQDQVNQDLAAGRIDADVADQFTLDAFVTSKDGKACCKMLGALPYDNETLGTGIGAAFRKSDTALREKFNKGLADVRASGDYDKITKKYFSFDIYGG</sequence>
<feature type="domain" description="Solute-binding protein family 3/N-terminal" evidence="3">
    <location>
        <begin position="24"/>
        <end position="253"/>
    </location>
</feature>
<evidence type="ECO:0000256" key="2">
    <source>
        <dbReference type="SAM" id="SignalP"/>
    </source>
</evidence>
<evidence type="ECO:0000313" key="4">
    <source>
        <dbReference type="EMBL" id="MFC2968853.1"/>
    </source>
</evidence>
<accession>A0ABV7AIS6</accession>
<protein>
    <submittedName>
        <fullName evidence="4">Transporter substrate-binding domain-containing protein</fullName>
    </submittedName>
</protein>
<evidence type="ECO:0000259" key="3">
    <source>
        <dbReference type="SMART" id="SM00062"/>
    </source>
</evidence>
<gene>
    <name evidence="4" type="ORF">ACFOES_12170</name>
</gene>
<dbReference type="SMART" id="SM00062">
    <property type="entry name" value="PBPb"/>
    <property type="match status" value="1"/>
</dbReference>
<organism evidence="4 5">
    <name type="scientific">Acidimangrovimonas pyrenivorans</name>
    <dbReference type="NCBI Taxonomy" id="2030798"/>
    <lineage>
        <taxon>Bacteria</taxon>
        <taxon>Pseudomonadati</taxon>
        <taxon>Pseudomonadota</taxon>
        <taxon>Alphaproteobacteria</taxon>
        <taxon>Rhodobacterales</taxon>
        <taxon>Paracoccaceae</taxon>
        <taxon>Acidimangrovimonas</taxon>
    </lineage>
</organism>
<dbReference type="Gene3D" id="3.40.190.10">
    <property type="entry name" value="Periplasmic binding protein-like II"/>
    <property type="match status" value="2"/>
</dbReference>
<dbReference type="Pfam" id="PF00497">
    <property type="entry name" value="SBP_bac_3"/>
    <property type="match status" value="1"/>
</dbReference>